<gene>
    <name evidence="1" type="ORF">GHNINEIG_00776</name>
</gene>
<dbReference type="AlphaFoldDB" id="A0A4P7NY76"/>
<organism evidence="1 2">
    <name type="scientific">Hydrogenovibrio crunogenus</name>
    <dbReference type="NCBI Taxonomy" id="39765"/>
    <lineage>
        <taxon>Bacteria</taxon>
        <taxon>Pseudomonadati</taxon>
        <taxon>Pseudomonadota</taxon>
        <taxon>Gammaproteobacteria</taxon>
        <taxon>Thiotrichales</taxon>
        <taxon>Piscirickettsiaceae</taxon>
        <taxon>Hydrogenovibrio</taxon>
    </lineage>
</organism>
<name>A0A4P7NY76_9GAMM</name>
<protein>
    <submittedName>
        <fullName evidence="1">Uncharacterized protein</fullName>
    </submittedName>
</protein>
<dbReference type="Proteomes" id="UP000296201">
    <property type="component" value="Chromosome"/>
</dbReference>
<reference evidence="1 2" key="1">
    <citation type="submission" date="2018-08" db="EMBL/GenBank/DDBJ databases">
        <title>Horizontal acquisition of hydrogen conversion ability and other habitat adaptations in Hydrogenovibrio crunogenus strains.</title>
        <authorList>
            <person name="Gonnella G."/>
            <person name="Adam N."/>
            <person name="Perner M."/>
        </authorList>
    </citation>
    <scope>NUCLEOTIDE SEQUENCE [LARGE SCALE GENOMIC DNA]</scope>
    <source>
        <strain evidence="1 2">SP-41</strain>
    </source>
</reference>
<evidence type="ECO:0000313" key="1">
    <source>
        <dbReference type="EMBL" id="QBZ82740.1"/>
    </source>
</evidence>
<dbReference type="OrthoDB" id="7068546at2"/>
<accession>A0A4P7NY76</accession>
<evidence type="ECO:0000313" key="2">
    <source>
        <dbReference type="Proteomes" id="UP000296201"/>
    </source>
</evidence>
<keyword evidence="2" id="KW-1185">Reference proteome</keyword>
<sequence length="353" mass="41038">MSEINRLDPRFLREQELLLEDINRYEFINDQGQLDLNHFVVFLSTLFIYDGLSKKEVPSPETIASLLMELLASKGSKEDMKLWVHSQKLIDWNLEYAPVYPDKKRTLIHIAGLINANVLEIWISEIGHSLLGLPRNSESSFYYSWIKPEWVLVKAFIEKLHNDYWQLMKQVDLDSFDENGYSLIEALHHSYQNGSSFEQATQELKAIHASYLAAQQRSQDAIKSHFYLEAIALQESVISHLLNRYLRSKSIKLNNVSLKGLILRTEKQLTKESKDISLFGKLDDWRKQRNSVIHGFVEKTSEDVEKSLDKFIDESSTTAMLGQELIKSVIDWYVDFSVDKIDTKFRLEQSDLN</sequence>
<dbReference type="EMBL" id="CP032096">
    <property type="protein sequence ID" value="QBZ82740.1"/>
    <property type="molecule type" value="Genomic_DNA"/>
</dbReference>
<proteinExistence type="predicted"/>
<dbReference type="RefSeq" id="WP_135795418.1">
    <property type="nucleotide sequence ID" value="NZ_CP032096.1"/>
</dbReference>